<proteinExistence type="predicted"/>
<protein>
    <recommendedName>
        <fullName evidence="5">Transmembrane protein</fullName>
    </recommendedName>
</protein>
<feature type="signal peptide" evidence="2">
    <location>
        <begin position="1"/>
        <end position="15"/>
    </location>
</feature>
<gene>
    <name evidence="3" type="ORF">Ctob_009592</name>
</gene>
<organism evidence="3 4">
    <name type="scientific">Chrysochromulina tobinii</name>
    <dbReference type="NCBI Taxonomy" id="1460289"/>
    <lineage>
        <taxon>Eukaryota</taxon>
        <taxon>Haptista</taxon>
        <taxon>Haptophyta</taxon>
        <taxon>Prymnesiophyceae</taxon>
        <taxon>Prymnesiales</taxon>
        <taxon>Chrysochromulinaceae</taxon>
        <taxon>Chrysochromulina</taxon>
    </lineage>
</organism>
<feature type="chain" id="PRO_5013153266" description="Transmembrane protein" evidence="2">
    <location>
        <begin position="16"/>
        <end position="342"/>
    </location>
</feature>
<keyword evidence="1" id="KW-0812">Transmembrane</keyword>
<dbReference type="OrthoDB" id="10520638at2759"/>
<dbReference type="Proteomes" id="UP000037460">
    <property type="component" value="Unassembled WGS sequence"/>
</dbReference>
<dbReference type="EMBL" id="JWZX01002715">
    <property type="protein sequence ID" value="KOO27431.1"/>
    <property type="molecule type" value="Genomic_DNA"/>
</dbReference>
<keyword evidence="4" id="KW-1185">Reference proteome</keyword>
<comment type="caution">
    <text evidence="3">The sequence shown here is derived from an EMBL/GenBank/DDBJ whole genome shotgun (WGS) entry which is preliminary data.</text>
</comment>
<keyword evidence="1" id="KW-0472">Membrane</keyword>
<reference evidence="4" key="1">
    <citation type="journal article" date="2015" name="PLoS Genet.">
        <title>Genome Sequence and Transcriptome Analyses of Chrysochromulina tobin: Metabolic Tools for Enhanced Algal Fitness in the Prominent Order Prymnesiales (Haptophyceae).</title>
        <authorList>
            <person name="Hovde B.T."/>
            <person name="Deodato C.R."/>
            <person name="Hunsperger H.M."/>
            <person name="Ryken S.A."/>
            <person name="Yost W."/>
            <person name="Jha R.K."/>
            <person name="Patterson J."/>
            <person name="Monnat R.J. Jr."/>
            <person name="Barlow S.B."/>
            <person name="Starkenburg S.R."/>
            <person name="Cattolico R.A."/>
        </authorList>
    </citation>
    <scope>NUCLEOTIDE SEQUENCE</scope>
    <source>
        <strain evidence="4">CCMP291</strain>
    </source>
</reference>
<dbReference type="PANTHER" id="PTHR36354">
    <property type="entry name" value="IMPORT INNER MEMBRANE TRANSLOCASE SUBUNIT"/>
    <property type="match status" value="1"/>
</dbReference>
<evidence type="ECO:0000256" key="1">
    <source>
        <dbReference type="SAM" id="Phobius"/>
    </source>
</evidence>
<evidence type="ECO:0000313" key="3">
    <source>
        <dbReference type="EMBL" id="KOO27431.1"/>
    </source>
</evidence>
<evidence type="ECO:0000256" key="2">
    <source>
        <dbReference type="SAM" id="SignalP"/>
    </source>
</evidence>
<name>A0A0M0JLG9_9EUKA</name>
<accession>A0A0M0JLG9</accession>
<evidence type="ECO:0008006" key="5">
    <source>
        <dbReference type="Google" id="ProtNLM"/>
    </source>
</evidence>
<keyword evidence="2" id="KW-0732">Signal</keyword>
<keyword evidence="1" id="KW-1133">Transmembrane helix</keyword>
<dbReference type="AlphaFoldDB" id="A0A0M0JLG9"/>
<dbReference type="PANTHER" id="PTHR36354:SF2">
    <property type="entry name" value="IMPORT INNER MEMBRANE TRANSLOCASE SUBUNIT"/>
    <property type="match status" value="1"/>
</dbReference>
<feature type="transmembrane region" description="Helical" evidence="1">
    <location>
        <begin position="130"/>
        <end position="147"/>
    </location>
</feature>
<sequence length="342" mass="36780">MTVSLLRLLARPSAASLLRPALATCRPVAIPSLGSPAARLLSSSSGLTCKLAPLLGRPRSLAGALAAPCRSAPLPSLQPGRLVAARGLGGGAASASGSARVRFLSSEVSSAASSTHTIVQQVVGYVRQNPTVVAVICGMTLVMYGFYRGSVRLMSFFFNVSDKQIFNLGFIGGVFAMFAIGAAVWWTSRRLTFHVDDIYRAALGELRKHDLVTEKLGGAWTAGGFRGYSIESLSDAVTGSEIRKRKSYFEAPARRVQMIFIARGLERDAMVSLEAYKRGGEIHFDMLSLDFKVRAGARNSSPEHLFLKGTSDHVLFQEMNVFLDAARDSGRPEKKMSEAMGE</sequence>
<evidence type="ECO:0000313" key="4">
    <source>
        <dbReference type="Proteomes" id="UP000037460"/>
    </source>
</evidence>
<feature type="transmembrane region" description="Helical" evidence="1">
    <location>
        <begin position="168"/>
        <end position="186"/>
    </location>
</feature>